<comment type="similarity">
    <text evidence="1">Belongs to the E(R) family.</text>
</comment>
<dbReference type="InterPro" id="IPR035912">
    <property type="entry name" value="EHR_sf"/>
</dbReference>
<keyword evidence="3" id="KW-1185">Reference proteome</keyword>
<protein>
    <recommendedName>
        <fullName evidence="4">Enhancer of rudimentary homolog</fullName>
    </recommendedName>
</protein>
<comment type="caution">
    <text evidence="2">The sequence shown here is derived from an EMBL/GenBank/DDBJ whole genome shotgun (WGS) entry which is preliminary data.</text>
</comment>
<evidence type="ECO:0000313" key="3">
    <source>
        <dbReference type="Proteomes" id="UP001295684"/>
    </source>
</evidence>
<dbReference type="EMBL" id="CAMPGE010025598">
    <property type="protein sequence ID" value="CAI2383337.1"/>
    <property type="molecule type" value="Genomic_DNA"/>
</dbReference>
<reference evidence="2" key="1">
    <citation type="submission" date="2023-07" db="EMBL/GenBank/DDBJ databases">
        <authorList>
            <consortium name="AG Swart"/>
            <person name="Singh M."/>
            <person name="Singh A."/>
            <person name="Seah K."/>
            <person name="Emmerich C."/>
        </authorList>
    </citation>
    <scope>NUCLEOTIDE SEQUENCE</scope>
    <source>
        <strain evidence="2">DP1</strain>
    </source>
</reference>
<evidence type="ECO:0008006" key="4">
    <source>
        <dbReference type="Google" id="ProtNLM"/>
    </source>
</evidence>
<name>A0AAD1Y2B2_EUPCR</name>
<dbReference type="Gene3D" id="3.30.2260.10">
    <property type="entry name" value="Enhancer of rudimentary"/>
    <property type="match status" value="1"/>
</dbReference>
<organism evidence="2 3">
    <name type="scientific">Euplotes crassus</name>
    <dbReference type="NCBI Taxonomy" id="5936"/>
    <lineage>
        <taxon>Eukaryota</taxon>
        <taxon>Sar</taxon>
        <taxon>Alveolata</taxon>
        <taxon>Ciliophora</taxon>
        <taxon>Intramacronucleata</taxon>
        <taxon>Spirotrichea</taxon>
        <taxon>Hypotrichia</taxon>
        <taxon>Euplotida</taxon>
        <taxon>Euplotidae</taxon>
        <taxon>Moneuplotes</taxon>
    </lineage>
</organism>
<gene>
    <name evidence="2" type="ORF">ECRASSUSDP1_LOCUS24836</name>
</gene>
<proteinExistence type="inferred from homology"/>
<dbReference type="Pfam" id="PF01133">
    <property type="entry name" value="ER"/>
    <property type="match status" value="1"/>
</dbReference>
<dbReference type="AlphaFoldDB" id="A0AAD1Y2B2"/>
<sequence>MTEKSDKIFSGHCLLLVQFSQAEDSRTYLDFDRIDDGLESLCRIYEGVQINKKKNELGSKDGQIDYELTDLLKFLDSLYDLSALVFNDKAKGYNSHGREWIKAKIYRYLKDCAGEK</sequence>
<dbReference type="SUPFAM" id="SSF143875">
    <property type="entry name" value="ERH-like"/>
    <property type="match status" value="1"/>
</dbReference>
<evidence type="ECO:0000256" key="1">
    <source>
        <dbReference type="ARBA" id="ARBA00007491"/>
    </source>
</evidence>
<dbReference type="PANTHER" id="PTHR12373:SF0">
    <property type="entry name" value="ENHANCER OF RUDIMENTARY HOMOLOG"/>
    <property type="match status" value="1"/>
</dbReference>
<dbReference type="PANTHER" id="PTHR12373">
    <property type="entry name" value="ENHANCER OF RUDIMENTARY ERH"/>
    <property type="match status" value="1"/>
</dbReference>
<evidence type="ECO:0000313" key="2">
    <source>
        <dbReference type="EMBL" id="CAI2383337.1"/>
    </source>
</evidence>
<accession>A0AAD1Y2B2</accession>
<dbReference type="InterPro" id="IPR000781">
    <property type="entry name" value="ERH"/>
</dbReference>
<dbReference type="Proteomes" id="UP001295684">
    <property type="component" value="Unassembled WGS sequence"/>
</dbReference>